<dbReference type="InterPro" id="IPR035810">
    <property type="entry name" value="PEBP_euk"/>
</dbReference>
<comment type="similarity">
    <text evidence="4">Belongs to the phosphatidylethanolamine-binding protein family. Mitochondrion-specific ribosomal protein mL38 subfamily.</text>
</comment>
<dbReference type="InterPro" id="IPR036610">
    <property type="entry name" value="PEBP-like_sf"/>
</dbReference>
<accession>A0A642V4J5</accession>
<name>A0A642V4J5_9ASCO</name>
<organism evidence="6 7">
    <name type="scientific">Trichomonascus ciferrii</name>
    <dbReference type="NCBI Taxonomy" id="44093"/>
    <lineage>
        <taxon>Eukaryota</taxon>
        <taxon>Fungi</taxon>
        <taxon>Dikarya</taxon>
        <taxon>Ascomycota</taxon>
        <taxon>Saccharomycotina</taxon>
        <taxon>Dipodascomycetes</taxon>
        <taxon>Dipodascales</taxon>
        <taxon>Trichomonascaceae</taxon>
        <taxon>Trichomonascus</taxon>
        <taxon>Trichomonascus ciferrii complex</taxon>
    </lineage>
</organism>
<gene>
    <name evidence="6" type="ORF">TRICI_002920</name>
</gene>
<evidence type="ECO:0000313" key="6">
    <source>
        <dbReference type="EMBL" id="KAA8914422.1"/>
    </source>
</evidence>
<dbReference type="Gene3D" id="3.90.280.10">
    <property type="entry name" value="PEBP-like"/>
    <property type="match status" value="1"/>
</dbReference>
<dbReference type="Pfam" id="PF01161">
    <property type="entry name" value="PBP"/>
    <property type="match status" value="1"/>
</dbReference>
<dbReference type="EMBL" id="SWFS01000201">
    <property type="protein sequence ID" value="KAA8914422.1"/>
    <property type="molecule type" value="Genomic_DNA"/>
</dbReference>
<dbReference type="PANTHER" id="PTHR11362">
    <property type="entry name" value="PHOSPHATIDYLETHANOLAMINE-BINDING PROTEIN"/>
    <property type="match status" value="1"/>
</dbReference>
<dbReference type="InterPro" id="IPR008914">
    <property type="entry name" value="PEBP"/>
</dbReference>
<dbReference type="PANTHER" id="PTHR11362:SF82">
    <property type="entry name" value="PHOSPHATIDYLETHANOLAMINE-BINDING PROTEIN 4"/>
    <property type="match status" value="1"/>
</dbReference>
<evidence type="ECO:0000256" key="2">
    <source>
        <dbReference type="ARBA" id="ARBA00023128"/>
    </source>
</evidence>
<evidence type="ECO:0000256" key="4">
    <source>
        <dbReference type="ARBA" id="ARBA00038016"/>
    </source>
</evidence>
<comment type="subcellular location">
    <subcellularLocation>
        <location evidence="1">Mitochondrion</location>
    </subcellularLocation>
</comment>
<reference evidence="6" key="1">
    <citation type="journal article" date="2019" name="G3 (Bethesda)">
        <title>Genome Assemblies of Two Rare Opportunistic Yeast Pathogens: Diutina rugosa (syn. Candida rugosa) and Trichomonascus ciferrii (syn. Candida ciferrii).</title>
        <authorList>
            <person name="Mixao V."/>
            <person name="Saus E."/>
            <person name="Hansen A.P."/>
            <person name="Lass-Florl C."/>
            <person name="Gabaldon T."/>
        </authorList>
    </citation>
    <scope>NUCLEOTIDE SEQUENCE</scope>
    <source>
        <strain evidence="6">CBS 4856</strain>
    </source>
</reference>
<dbReference type="GO" id="GO:0005739">
    <property type="term" value="C:mitochondrion"/>
    <property type="evidence" value="ECO:0007669"/>
    <property type="project" value="UniProtKB-SubCell"/>
</dbReference>
<protein>
    <recommendedName>
        <fullName evidence="5">Large ribosomal subunit protein mL38</fullName>
    </recommendedName>
</protein>
<dbReference type="AlphaFoldDB" id="A0A642V4J5"/>
<dbReference type="SUPFAM" id="SSF49777">
    <property type="entry name" value="PEBP-like"/>
    <property type="match status" value="1"/>
</dbReference>
<sequence length="378" mass="43658">MLRNKRTVVRGFASTAEAVSKDSGERTASKSMKIQNEVMRRAVLEGEWKEGPPSFRTRKARLGYHSPIGLKEVFPEALKVVQRDSEAHYAMAEKLQQQLKEVKGRKTAEKIKKEINKHLVRAELHNPEVLYNYKIKKGDFNIPIFRYLAERDWKSYDMLLLMQRLETLHVIPDTMPTLDPRAAVSLQFPGVINKWVEPGKLLRNEVSAKRPILKIQEFEPIARESLYTVLIVDPDTPDLVNDSFKTTLHWAVSNIPLSNTDHLVDVSKADELVGYLPPHPEKNSPTHRYCVWVFRQETTDPDTTVRRIDVDNEDVERDYFDIRYFAEKYGLDPVGAHVWRCTFDRSTDSVRSKFGLGQGNVYSRVRRGTLREDPRGVL</sequence>
<keyword evidence="2" id="KW-0496">Mitochondrion</keyword>
<comment type="function">
    <text evidence="3">Component of the mitochondrial ribosome (mitoribosome), a dedicated translation machinery responsible for the synthesis of mitochondrial genome-encoded proteins, including at least some of the essential transmembrane subunits of the mitochondrial respiratory chain. The mitoribosomes are attached to the mitochondrial inner membrane and translation products are cotranslationally integrated into the membrane.</text>
</comment>
<dbReference type="VEuPathDB" id="FungiDB:TRICI_002920"/>
<evidence type="ECO:0000256" key="1">
    <source>
        <dbReference type="ARBA" id="ARBA00004173"/>
    </source>
</evidence>
<evidence type="ECO:0000313" key="7">
    <source>
        <dbReference type="Proteomes" id="UP000761534"/>
    </source>
</evidence>
<comment type="caution">
    <text evidence="6">The sequence shown here is derived from an EMBL/GenBank/DDBJ whole genome shotgun (WGS) entry which is preliminary data.</text>
</comment>
<keyword evidence="7" id="KW-1185">Reference proteome</keyword>
<proteinExistence type="inferred from homology"/>
<dbReference type="Gene3D" id="1.20.58.1180">
    <property type="match status" value="1"/>
</dbReference>
<dbReference type="Proteomes" id="UP000761534">
    <property type="component" value="Unassembled WGS sequence"/>
</dbReference>
<dbReference type="CDD" id="cd00866">
    <property type="entry name" value="PEBP_euk"/>
    <property type="match status" value="1"/>
</dbReference>
<dbReference type="OrthoDB" id="2153661at2759"/>
<evidence type="ECO:0000256" key="3">
    <source>
        <dbReference type="ARBA" id="ARBA00037226"/>
    </source>
</evidence>
<evidence type="ECO:0000256" key="5">
    <source>
        <dbReference type="ARBA" id="ARBA00039444"/>
    </source>
</evidence>
<dbReference type="FunFam" id="3.90.280.10:FF:000004">
    <property type="entry name" value="Mitochondrial large ribosomal subunit YmL35"/>
    <property type="match status" value="1"/>
</dbReference>